<evidence type="ECO:0000313" key="1">
    <source>
        <dbReference type="WBParaSite" id="GPUH_0002351301-mRNA-1"/>
    </source>
</evidence>
<protein>
    <submittedName>
        <fullName evidence="1">F-box domain-containing protein</fullName>
    </submittedName>
</protein>
<organism evidence="1">
    <name type="scientific">Gongylonema pulchrum</name>
    <dbReference type="NCBI Taxonomy" id="637853"/>
    <lineage>
        <taxon>Eukaryota</taxon>
        <taxon>Metazoa</taxon>
        <taxon>Ecdysozoa</taxon>
        <taxon>Nematoda</taxon>
        <taxon>Chromadorea</taxon>
        <taxon>Rhabditida</taxon>
        <taxon>Spirurina</taxon>
        <taxon>Spiruromorpha</taxon>
        <taxon>Spiruroidea</taxon>
        <taxon>Gongylonematidae</taxon>
        <taxon>Gongylonema</taxon>
    </lineage>
</organism>
<proteinExistence type="predicted"/>
<name>A0A183ER92_9BILA</name>
<sequence>LENFFQAAHHLRKLCIDCAVSLPSAAVEDLFTVCMPNVSHLDISSFNDISIDLLLRLAGCFPNVETLHIEGLRQCSDKADACEHGDSNKWPEFMKVLFDDEHTFPKLRNFFMDDISKCGPGAPAKLLSWNRPLEILRLKHEVTSINFYGLITSPFKSTLTELYLGWYINNQDFRYIGELHNLKIFSLLLCLHTRDEEFIHLKKLSNLEELYISCGGEDCDLTPDGIIALFDLPYEMPERSFPYKLRSLALTDLHMCHKEVLEVIVRK</sequence>
<dbReference type="InterPro" id="IPR032675">
    <property type="entry name" value="LRR_dom_sf"/>
</dbReference>
<dbReference type="AlphaFoldDB" id="A0A183ER92"/>
<dbReference type="WBParaSite" id="GPUH_0002351301-mRNA-1">
    <property type="protein sequence ID" value="GPUH_0002351301-mRNA-1"/>
    <property type="gene ID" value="GPUH_0002351301"/>
</dbReference>
<dbReference type="SUPFAM" id="SSF52047">
    <property type="entry name" value="RNI-like"/>
    <property type="match status" value="1"/>
</dbReference>
<dbReference type="Gene3D" id="3.80.10.10">
    <property type="entry name" value="Ribonuclease Inhibitor"/>
    <property type="match status" value="1"/>
</dbReference>
<accession>A0A183ER92</accession>
<reference evidence="1" key="1">
    <citation type="submission" date="2016-06" db="UniProtKB">
        <authorList>
            <consortium name="WormBaseParasite"/>
        </authorList>
    </citation>
    <scope>IDENTIFICATION</scope>
</reference>